<dbReference type="InterPro" id="IPR029041">
    <property type="entry name" value="FAD-linked_oxidoreductase-like"/>
</dbReference>
<dbReference type="PROSITE" id="PS00018">
    <property type="entry name" value="EF_HAND_1"/>
    <property type="match status" value="1"/>
</dbReference>
<dbReference type="PANTHER" id="PTHR13914:SF0">
    <property type="entry name" value="PROLINE DEHYDROGENASE 1, MITOCHONDRIAL"/>
    <property type="match status" value="1"/>
</dbReference>
<proteinExistence type="inferred from homology"/>
<keyword evidence="6" id="KW-0285">Flavoprotein</keyword>
<sequence length="639" mass="73502">MATRLTVIRLCPGVSRGLLRPQIAEVRVTPVRVKVDMARAAVAAEKADTSPAEVPADIPEVKSRFDIRHDYGEQVRQFPTVSLNFDDASEAYKSKTTGEILRSLLVFKLCSFDIIVRNNNQLMKLSRRILGKRLFKMCMKSTFYGHFVAGEDQESIKPLIKRMEKFGVGSILDYSVEEDLSRDEAVTAEMDACVSSAEPEQSEIHSEKFKAHEEFGDRREDVVSARTYFYEDEHKCDENVNIFLNCIKAAGYSSTDGFAAIKLTALGRPQLLLQLSDVLATTRQFFEALTSAEKKLPWVKRKLTKEVFQNRLEELGVPMSRDESGWWFTWMDQDASGDVDLLEWNQMLKPNHSLRKLFVVPNIETGELEPAMSSITEEEEQQMKNMLRRMNMLAEAAKEHGVRLMVDAEQTYFQPAITRLTVEMMRKFNLNRPVIFNTYQCYLKDAYNNLYADMDLARKEGWHFGCKLVRGAYMEQERKRAEAVGYEDPINPDYEATNRMYHKCLDHMLTRIDKYGDINVMVASHNEDTVKHTVQRSDFIHSAVMRELNISPADQTVYFGQLLGMCDQVSFPLGQAGYPTFKYVPYGPVEEVLPYLSRRAQENSAILKGAYKERMLLWTELKRRLSHLEIVHNPDKVKQ</sequence>
<comment type="cofactor">
    <cofactor evidence="6">
        <name>FAD</name>
        <dbReference type="ChEBI" id="CHEBI:57692"/>
    </cofactor>
</comment>
<evidence type="ECO:0000256" key="5">
    <source>
        <dbReference type="ARBA" id="ARBA00048779"/>
    </source>
</evidence>
<evidence type="ECO:0000256" key="1">
    <source>
        <dbReference type="ARBA" id="ARBA00004739"/>
    </source>
</evidence>
<reference evidence="8" key="1">
    <citation type="submission" date="2022-01" db="EMBL/GenBank/DDBJ databases">
        <authorList>
            <person name="Braso-Vives M."/>
        </authorList>
    </citation>
    <scope>NUCLEOTIDE SEQUENCE</scope>
</reference>
<evidence type="ECO:0000256" key="2">
    <source>
        <dbReference type="ARBA" id="ARBA00005869"/>
    </source>
</evidence>
<evidence type="ECO:0000256" key="6">
    <source>
        <dbReference type="RuleBase" id="RU364054"/>
    </source>
</evidence>
<keyword evidence="9" id="KW-1185">Reference proteome</keyword>
<dbReference type="InterPro" id="IPR002872">
    <property type="entry name" value="Proline_DH_dom"/>
</dbReference>
<dbReference type="Gene3D" id="3.20.20.220">
    <property type="match status" value="2"/>
</dbReference>
<feature type="domain" description="Proline dehydrogenase" evidence="7">
    <location>
        <begin position="227"/>
        <end position="606"/>
    </location>
</feature>
<dbReference type="OrthoDB" id="5464at2759"/>
<keyword evidence="6" id="KW-0274">FAD</keyword>
<evidence type="ECO:0000313" key="8">
    <source>
        <dbReference type="EMBL" id="CAH1233757.1"/>
    </source>
</evidence>
<keyword evidence="4 6" id="KW-0642">Proline metabolism</keyword>
<name>A0A8J9YKG6_BRALA</name>
<dbReference type="EC" id="1.5.5.2" evidence="6"/>
<dbReference type="GO" id="GO:0071949">
    <property type="term" value="F:FAD binding"/>
    <property type="evidence" value="ECO:0007669"/>
    <property type="project" value="TreeGrafter"/>
</dbReference>
<dbReference type="PANTHER" id="PTHR13914">
    <property type="entry name" value="PROLINE OXIDASE"/>
    <property type="match status" value="1"/>
</dbReference>
<keyword evidence="3 6" id="KW-0560">Oxidoreductase</keyword>
<dbReference type="Pfam" id="PF01619">
    <property type="entry name" value="Pro_dh"/>
    <property type="match status" value="1"/>
</dbReference>
<dbReference type="InterPro" id="IPR015659">
    <property type="entry name" value="Proline_oxidase"/>
</dbReference>
<dbReference type="GO" id="GO:0005739">
    <property type="term" value="C:mitochondrion"/>
    <property type="evidence" value="ECO:0007669"/>
    <property type="project" value="TreeGrafter"/>
</dbReference>
<dbReference type="GO" id="GO:0004657">
    <property type="term" value="F:proline dehydrogenase activity"/>
    <property type="evidence" value="ECO:0007669"/>
    <property type="project" value="UniProtKB-EC"/>
</dbReference>
<evidence type="ECO:0000259" key="7">
    <source>
        <dbReference type="Pfam" id="PF01619"/>
    </source>
</evidence>
<evidence type="ECO:0000313" key="9">
    <source>
        <dbReference type="Proteomes" id="UP000838412"/>
    </source>
</evidence>
<dbReference type="EMBL" id="OV696686">
    <property type="protein sequence ID" value="CAH1233757.1"/>
    <property type="molecule type" value="Genomic_DNA"/>
</dbReference>
<dbReference type="AlphaFoldDB" id="A0A8J9YKG6"/>
<dbReference type="Proteomes" id="UP000838412">
    <property type="component" value="Chromosome 1"/>
</dbReference>
<gene>
    <name evidence="8" type="primary">PRODH</name>
    <name evidence="8" type="ORF">BLAG_LOCUS2408</name>
</gene>
<evidence type="ECO:0000256" key="3">
    <source>
        <dbReference type="ARBA" id="ARBA00023002"/>
    </source>
</evidence>
<organism evidence="8 9">
    <name type="scientific">Branchiostoma lanceolatum</name>
    <name type="common">Common lancelet</name>
    <name type="synonym">Amphioxus lanceolatum</name>
    <dbReference type="NCBI Taxonomy" id="7740"/>
    <lineage>
        <taxon>Eukaryota</taxon>
        <taxon>Metazoa</taxon>
        <taxon>Chordata</taxon>
        <taxon>Cephalochordata</taxon>
        <taxon>Leptocardii</taxon>
        <taxon>Amphioxiformes</taxon>
        <taxon>Branchiostomatidae</taxon>
        <taxon>Branchiostoma</taxon>
    </lineage>
</organism>
<dbReference type="SUPFAM" id="SSF51730">
    <property type="entry name" value="FAD-linked oxidoreductase"/>
    <property type="match status" value="1"/>
</dbReference>
<comment type="pathway">
    <text evidence="1">Amino-acid degradation; L-proline degradation into L-glutamate; L-glutamate from L-proline: step 1/2.</text>
</comment>
<dbReference type="InterPro" id="IPR018247">
    <property type="entry name" value="EF_Hand_1_Ca_BS"/>
</dbReference>
<comment type="function">
    <text evidence="6">Converts proline to delta-1-pyrroline-5-carboxylate.</text>
</comment>
<protein>
    <recommendedName>
        <fullName evidence="6">Proline dehydrogenase</fullName>
        <ecNumber evidence="6">1.5.5.2</ecNumber>
    </recommendedName>
</protein>
<comment type="catalytic activity">
    <reaction evidence="5 6">
        <text>L-proline + a quinone = (S)-1-pyrroline-5-carboxylate + a quinol + H(+)</text>
        <dbReference type="Rhea" id="RHEA:23784"/>
        <dbReference type="ChEBI" id="CHEBI:15378"/>
        <dbReference type="ChEBI" id="CHEBI:17388"/>
        <dbReference type="ChEBI" id="CHEBI:24646"/>
        <dbReference type="ChEBI" id="CHEBI:60039"/>
        <dbReference type="ChEBI" id="CHEBI:132124"/>
        <dbReference type="EC" id="1.5.5.2"/>
    </reaction>
</comment>
<accession>A0A8J9YKG6</accession>
<comment type="similarity">
    <text evidence="2 6">Belongs to the proline oxidase family.</text>
</comment>
<evidence type="ECO:0000256" key="4">
    <source>
        <dbReference type="ARBA" id="ARBA00023062"/>
    </source>
</evidence>
<dbReference type="GO" id="GO:0010133">
    <property type="term" value="P:L-proline catabolic process to L-glutamate"/>
    <property type="evidence" value="ECO:0007669"/>
    <property type="project" value="TreeGrafter"/>
</dbReference>